<dbReference type="EMBL" id="JACJQH010000003">
    <property type="protein sequence ID" value="MBD2194453.1"/>
    <property type="molecule type" value="Genomic_DNA"/>
</dbReference>
<gene>
    <name evidence="1" type="ORF">H6G24_02940</name>
</gene>
<dbReference type="Proteomes" id="UP000658514">
    <property type="component" value="Unassembled WGS sequence"/>
</dbReference>
<name>A0ABR8A547_9CYAN</name>
<organism evidence="1 2">
    <name type="scientific">Calothrix parietina FACHB-288</name>
    <dbReference type="NCBI Taxonomy" id="2692896"/>
    <lineage>
        <taxon>Bacteria</taxon>
        <taxon>Bacillati</taxon>
        <taxon>Cyanobacteriota</taxon>
        <taxon>Cyanophyceae</taxon>
        <taxon>Nostocales</taxon>
        <taxon>Calotrichaceae</taxon>
        <taxon>Calothrix</taxon>
    </lineage>
</organism>
<reference evidence="1 2" key="1">
    <citation type="journal article" date="2020" name="ISME J.">
        <title>Comparative genomics reveals insights into cyanobacterial evolution and habitat adaptation.</title>
        <authorList>
            <person name="Chen M.Y."/>
            <person name="Teng W.K."/>
            <person name="Zhao L."/>
            <person name="Hu C.X."/>
            <person name="Zhou Y.K."/>
            <person name="Han B.P."/>
            <person name="Song L.R."/>
            <person name="Shu W.S."/>
        </authorList>
    </citation>
    <scope>NUCLEOTIDE SEQUENCE [LARGE SCALE GENOMIC DNA]</scope>
    <source>
        <strain evidence="1 2">FACHB-288</strain>
    </source>
</reference>
<protein>
    <submittedName>
        <fullName evidence="1">Uncharacterized protein</fullName>
    </submittedName>
</protein>
<evidence type="ECO:0000313" key="2">
    <source>
        <dbReference type="Proteomes" id="UP000658514"/>
    </source>
</evidence>
<comment type="caution">
    <text evidence="1">The sequence shown here is derived from an EMBL/GenBank/DDBJ whole genome shotgun (WGS) entry which is preliminary data.</text>
</comment>
<sequence length="70" mass="8115">MIDTQINEIKLRLNILAQRLDNLELVTNTIIQNQLAIYKILDKTENTQVLHEDLAEILKILKDRNGCSEL</sequence>
<accession>A0ABR8A547</accession>
<evidence type="ECO:0000313" key="1">
    <source>
        <dbReference type="EMBL" id="MBD2194453.1"/>
    </source>
</evidence>
<proteinExistence type="predicted"/>
<keyword evidence="2" id="KW-1185">Reference proteome</keyword>
<dbReference type="RefSeq" id="WP_190538582.1">
    <property type="nucleotide sequence ID" value="NZ_CAWPNO010000062.1"/>
</dbReference>